<dbReference type="Gene3D" id="3.40.430.10">
    <property type="entry name" value="Dihydrofolate Reductase, subunit A"/>
    <property type="match status" value="1"/>
</dbReference>
<dbReference type="GO" id="GO:0046654">
    <property type="term" value="P:tetrahydrofolate biosynthetic process"/>
    <property type="evidence" value="ECO:0007669"/>
    <property type="project" value="UniProtKB-UniPathway"/>
</dbReference>
<evidence type="ECO:0000313" key="11">
    <source>
        <dbReference type="EMBL" id="SOC40210.1"/>
    </source>
</evidence>
<evidence type="ECO:0000256" key="3">
    <source>
        <dbReference type="ARBA" id="ARBA00012856"/>
    </source>
</evidence>
<evidence type="ECO:0000256" key="6">
    <source>
        <dbReference type="ARBA" id="ARBA00023002"/>
    </source>
</evidence>
<evidence type="ECO:0000256" key="8">
    <source>
        <dbReference type="PIRNR" id="PIRNR000194"/>
    </source>
</evidence>
<comment type="function">
    <text evidence="7 8">Key enzyme in folate metabolism. Catalyzes an essential reaction for de novo glycine and purine synthesis, and for DNA precursor synthesis.</text>
</comment>
<keyword evidence="5 8" id="KW-0521">NADP</keyword>
<dbReference type="GO" id="GO:0005829">
    <property type="term" value="C:cytosol"/>
    <property type="evidence" value="ECO:0007669"/>
    <property type="project" value="TreeGrafter"/>
</dbReference>
<keyword evidence="6 8" id="KW-0560">Oxidoreductase</keyword>
<evidence type="ECO:0000256" key="7">
    <source>
        <dbReference type="ARBA" id="ARBA00025067"/>
    </source>
</evidence>
<accession>A0A285UE95</accession>
<evidence type="ECO:0000256" key="1">
    <source>
        <dbReference type="ARBA" id="ARBA00004903"/>
    </source>
</evidence>
<dbReference type="PANTHER" id="PTHR48069">
    <property type="entry name" value="DIHYDROFOLATE REDUCTASE"/>
    <property type="match status" value="1"/>
</dbReference>
<dbReference type="EMBL" id="OBQD01000007">
    <property type="protein sequence ID" value="SOC40210.1"/>
    <property type="molecule type" value="Genomic_DNA"/>
</dbReference>
<name>A0A285UE95_9HYPH</name>
<evidence type="ECO:0000256" key="5">
    <source>
        <dbReference type="ARBA" id="ARBA00022857"/>
    </source>
</evidence>
<dbReference type="SUPFAM" id="SSF53597">
    <property type="entry name" value="Dihydrofolate reductase-like"/>
    <property type="match status" value="1"/>
</dbReference>
<dbReference type="EC" id="1.5.1.3" evidence="3 8"/>
<organism evidence="11 12">
    <name type="scientific">Rhizobium subbaraonis</name>
    <dbReference type="NCBI Taxonomy" id="908946"/>
    <lineage>
        <taxon>Bacteria</taxon>
        <taxon>Pseudomonadati</taxon>
        <taxon>Pseudomonadota</taxon>
        <taxon>Alphaproteobacteria</taxon>
        <taxon>Hyphomicrobiales</taxon>
        <taxon>Rhizobiaceae</taxon>
        <taxon>Rhizobium/Agrobacterium group</taxon>
        <taxon>Rhizobium</taxon>
    </lineage>
</organism>
<dbReference type="GO" id="GO:0046452">
    <property type="term" value="P:dihydrofolate metabolic process"/>
    <property type="evidence" value="ECO:0007669"/>
    <property type="project" value="TreeGrafter"/>
</dbReference>
<dbReference type="CDD" id="cd00209">
    <property type="entry name" value="DHFR"/>
    <property type="match status" value="1"/>
</dbReference>
<evidence type="ECO:0000259" key="10">
    <source>
        <dbReference type="PROSITE" id="PS51330"/>
    </source>
</evidence>
<dbReference type="FunFam" id="3.40.430.10:FF:000001">
    <property type="entry name" value="Dihydrofolate reductase"/>
    <property type="match status" value="1"/>
</dbReference>
<dbReference type="InterPro" id="IPR001796">
    <property type="entry name" value="DHFR_dom"/>
</dbReference>
<dbReference type="PRINTS" id="PR00070">
    <property type="entry name" value="DHFR"/>
</dbReference>
<sequence length="177" mass="19473">MSEPKIVLVVAAALNGVIGRDGDLPWRLPSDLKRFKQVTIGKPVVMGRRTYQSIGKPLPGRPNIVVTRDTAFRPDGVIVARSLDEALVYARREAQALGVDEICIIGGGDIYRQTIATADAIHLTQVQAEVEGDTRFPMIDPAVFEIAQEEEIPQGEKDSHGMHFLTYVRRSDPDLAL</sequence>
<dbReference type="InterPro" id="IPR017925">
    <property type="entry name" value="DHFR_CS"/>
</dbReference>
<protein>
    <recommendedName>
        <fullName evidence="3 8">Dihydrofolate reductase</fullName>
        <ecNumber evidence="3 8">1.5.1.3</ecNumber>
    </recommendedName>
</protein>
<dbReference type="PROSITE" id="PS00075">
    <property type="entry name" value="DHFR_1"/>
    <property type="match status" value="1"/>
</dbReference>
<dbReference type="GO" id="GO:0046655">
    <property type="term" value="P:folic acid metabolic process"/>
    <property type="evidence" value="ECO:0007669"/>
    <property type="project" value="TreeGrafter"/>
</dbReference>
<reference evidence="11 12" key="1">
    <citation type="submission" date="2017-08" db="EMBL/GenBank/DDBJ databases">
        <authorList>
            <person name="de Groot N.N."/>
        </authorList>
    </citation>
    <scope>NUCLEOTIDE SEQUENCE [LARGE SCALE GENOMIC DNA]</scope>
    <source>
        <strain evidence="11 12">JC85</strain>
    </source>
</reference>
<dbReference type="InterPro" id="IPR024072">
    <property type="entry name" value="DHFR-like_dom_sf"/>
</dbReference>
<feature type="domain" description="DHFR" evidence="10">
    <location>
        <begin position="5"/>
        <end position="169"/>
    </location>
</feature>
<keyword evidence="12" id="KW-1185">Reference proteome</keyword>
<dbReference type="GO" id="GO:0004146">
    <property type="term" value="F:dihydrofolate reductase activity"/>
    <property type="evidence" value="ECO:0007669"/>
    <property type="project" value="UniProtKB-EC"/>
</dbReference>
<comment type="pathway">
    <text evidence="1 8">Cofactor biosynthesis; tetrahydrofolate biosynthesis; 5,6,7,8-tetrahydrofolate from 7,8-dihydrofolate: step 1/1.</text>
</comment>
<dbReference type="AlphaFoldDB" id="A0A285UE95"/>
<gene>
    <name evidence="11" type="ORF">SAMN05892877_10758</name>
</gene>
<dbReference type="Pfam" id="PF00186">
    <property type="entry name" value="DHFR_1"/>
    <property type="match status" value="1"/>
</dbReference>
<dbReference type="UniPathway" id="UPA00077">
    <property type="reaction ID" value="UER00158"/>
</dbReference>
<dbReference type="RefSeq" id="WP_097139548.1">
    <property type="nucleotide sequence ID" value="NZ_OBQD01000007.1"/>
</dbReference>
<dbReference type="OrthoDB" id="9804315at2"/>
<evidence type="ECO:0000313" key="12">
    <source>
        <dbReference type="Proteomes" id="UP000219167"/>
    </source>
</evidence>
<dbReference type="GO" id="GO:0006730">
    <property type="term" value="P:one-carbon metabolic process"/>
    <property type="evidence" value="ECO:0007669"/>
    <property type="project" value="UniProtKB-KW"/>
</dbReference>
<keyword evidence="4 8" id="KW-0554">One-carbon metabolism</keyword>
<comment type="catalytic activity">
    <reaction evidence="8">
        <text>(6S)-5,6,7,8-tetrahydrofolate + NADP(+) = 7,8-dihydrofolate + NADPH + H(+)</text>
        <dbReference type="Rhea" id="RHEA:15009"/>
        <dbReference type="ChEBI" id="CHEBI:15378"/>
        <dbReference type="ChEBI" id="CHEBI:57451"/>
        <dbReference type="ChEBI" id="CHEBI:57453"/>
        <dbReference type="ChEBI" id="CHEBI:57783"/>
        <dbReference type="ChEBI" id="CHEBI:58349"/>
        <dbReference type="EC" id="1.5.1.3"/>
    </reaction>
</comment>
<evidence type="ECO:0000256" key="9">
    <source>
        <dbReference type="RuleBase" id="RU004474"/>
    </source>
</evidence>
<dbReference type="Proteomes" id="UP000219167">
    <property type="component" value="Unassembled WGS sequence"/>
</dbReference>
<dbReference type="InterPro" id="IPR012259">
    <property type="entry name" value="DHFR"/>
</dbReference>
<dbReference type="PANTHER" id="PTHR48069:SF3">
    <property type="entry name" value="DIHYDROFOLATE REDUCTASE"/>
    <property type="match status" value="1"/>
</dbReference>
<dbReference type="GO" id="GO:0070401">
    <property type="term" value="F:NADP+ binding"/>
    <property type="evidence" value="ECO:0007669"/>
    <property type="project" value="UniProtKB-ARBA"/>
</dbReference>
<evidence type="ECO:0000256" key="2">
    <source>
        <dbReference type="ARBA" id="ARBA00009539"/>
    </source>
</evidence>
<comment type="similarity">
    <text evidence="2 8 9">Belongs to the dihydrofolate reductase family.</text>
</comment>
<dbReference type="PROSITE" id="PS51330">
    <property type="entry name" value="DHFR_2"/>
    <property type="match status" value="1"/>
</dbReference>
<dbReference type="PIRSF" id="PIRSF000194">
    <property type="entry name" value="DHFR"/>
    <property type="match status" value="1"/>
</dbReference>
<proteinExistence type="inferred from homology"/>
<evidence type="ECO:0000256" key="4">
    <source>
        <dbReference type="ARBA" id="ARBA00022563"/>
    </source>
</evidence>